<dbReference type="SUPFAM" id="SSF51126">
    <property type="entry name" value="Pectin lyase-like"/>
    <property type="match status" value="1"/>
</dbReference>
<dbReference type="InterPro" id="IPR039448">
    <property type="entry name" value="Beta_helix"/>
</dbReference>
<name>A0A1H3LBC5_9ACTN</name>
<feature type="signal peptide" evidence="1">
    <location>
        <begin position="1"/>
        <end position="28"/>
    </location>
</feature>
<dbReference type="Pfam" id="PF13229">
    <property type="entry name" value="Beta_helix"/>
    <property type="match status" value="1"/>
</dbReference>
<keyword evidence="4" id="KW-1185">Reference proteome</keyword>
<dbReference type="AlphaFoldDB" id="A0A1H3LBC5"/>
<dbReference type="RefSeq" id="WP_090786845.1">
    <property type="nucleotide sequence ID" value="NZ_BOND01000015.1"/>
</dbReference>
<gene>
    <name evidence="3" type="ORF">SAMN05421684_0631</name>
</gene>
<dbReference type="OrthoDB" id="4178270at2"/>
<dbReference type="STRING" id="137265.SAMN05421684_0631"/>
<organism evidence="3 4">
    <name type="scientific">Asanoa ishikariensis</name>
    <dbReference type="NCBI Taxonomy" id="137265"/>
    <lineage>
        <taxon>Bacteria</taxon>
        <taxon>Bacillati</taxon>
        <taxon>Actinomycetota</taxon>
        <taxon>Actinomycetes</taxon>
        <taxon>Micromonosporales</taxon>
        <taxon>Micromonosporaceae</taxon>
        <taxon>Asanoa</taxon>
    </lineage>
</organism>
<sequence length="853" mass="85628">MKRSFLAFVTAGVLVTAGLAVTGGTAAAAADPPSTIHVATMSCGGAQDGSEAKPYCTIAQAIAFAVPGQTIAVREGTYFGTEVPRSGEPGKPITLAARPSSMGTAVTIIGEPAFHFAGVHDVVVDGFLTNTGGPGVVVENSSDVMFTNGRITASSGPGVEIKGDSRRVTVSSTLTNVSRGPAFAVGGGATDTLLAANSVRGIRYTGVAPYPAVAVADAPRTTVINNTIVTDCLAGVDVSGESAGFALVNSIVRTTTVSTPGRCSGSPAPDPANVVPVTVAGAATSDGTIDYNVIDPGHGGALYSWAGATFADPSALHAAAGQAAHDLKTDPKLAGVADTSFGLRPGSPAIDSALATAPRLPATDLRGNAHADNPDAANGGGGYVDRGATEVVPTPTVSSKIVHAAGGGALDAVVTTTRTYPWPTDGPIGTFSFRGDGPATVINRTGSARLTFGNAGAACAMVILSLYGFPTAASAYYDSPCVMLGGGYAAVTPQRVLDTRSAIGRPGTTPLSGGQQVDFAIPGAAATASAVVLNVTVTNPQSPGSLRVMRSDLFEPVGANLHFVANETIANLVTVPVRNGKVSIYNDSAGTSHVLADLVGYYANTPNGLTAATPARVLDTRSAVGVPGTSPVGPQGRVVVDVSSRVPAGTTAVVLNLTVTKPTQSGHITLFPNGSAVPTASNLNFVAGQTVNNMAIAPVVGGKIALAHGGSGTVHVIADLAGWFAPGAGGTFLPTYRRHLFEPGQNAGGLIGPGQSARVFVNKSDCGSTSCEPRTAVVANLTVDNAGAAGYLSIYPYGQPKPVVSVLNFNKGQTVSTQATVGVAEDSFMIFNSSSTTVEVFVDQFGFYFGSVA</sequence>
<accession>A0A1H3LBC5</accession>
<dbReference type="SMART" id="SM00710">
    <property type="entry name" value="PbH1"/>
    <property type="match status" value="6"/>
</dbReference>
<evidence type="ECO:0000313" key="3">
    <source>
        <dbReference type="EMBL" id="SDY61244.1"/>
    </source>
</evidence>
<proteinExistence type="predicted"/>
<feature type="chain" id="PRO_5038589718" evidence="1">
    <location>
        <begin position="29"/>
        <end position="853"/>
    </location>
</feature>
<protein>
    <submittedName>
        <fullName evidence="3">Right handed beta helix region</fullName>
    </submittedName>
</protein>
<feature type="domain" description="Right handed beta helix" evidence="2">
    <location>
        <begin position="135"/>
        <end position="256"/>
    </location>
</feature>
<keyword evidence="1" id="KW-0732">Signal</keyword>
<evidence type="ECO:0000313" key="4">
    <source>
        <dbReference type="Proteomes" id="UP000199632"/>
    </source>
</evidence>
<dbReference type="InterPro" id="IPR011050">
    <property type="entry name" value="Pectin_lyase_fold/virulence"/>
</dbReference>
<dbReference type="EMBL" id="FNQB01000001">
    <property type="protein sequence ID" value="SDY61244.1"/>
    <property type="molecule type" value="Genomic_DNA"/>
</dbReference>
<reference evidence="4" key="1">
    <citation type="submission" date="2016-10" db="EMBL/GenBank/DDBJ databases">
        <authorList>
            <person name="Varghese N."/>
            <person name="Submissions S."/>
        </authorList>
    </citation>
    <scope>NUCLEOTIDE SEQUENCE [LARGE SCALE GENOMIC DNA]</scope>
    <source>
        <strain evidence="4">DSM 44718</strain>
    </source>
</reference>
<dbReference type="InterPro" id="IPR006626">
    <property type="entry name" value="PbH1"/>
</dbReference>
<dbReference type="InterPro" id="IPR012334">
    <property type="entry name" value="Pectin_lyas_fold"/>
</dbReference>
<evidence type="ECO:0000256" key="1">
    <source>
        <dbReference type="SAM" id="SignalP"/>
    </source>
</evidence>
<evidence type="ECO:0000259" key="2">
    <source>
        <dbReference type="Pfam" id="PF13229"/>
    </source>
</evidence>
<dbReference type="Gene3D" id="2.160.20.10">
    <property type="entry name" value="Single-stranded right-handed beta-helix, Pectin lyase-like"/>
    <property type="match status" value="1"/>
</dbReference>
<dbReference type="Proteomes" id="UP000199632">
    <property type="component" value="Unassembled WGS sequence"/>
</dbReference>